<evidence type="ECO:0000259" key="2">
    <source>
        <dbReference type="Pfam" id="PF00892"/>
    </source>
</evidence>
<feature type="transmembrane region" description="Helical" evidence="1">
    <location>
        <begin position="41"/>
        <end position="59"/>
    </location>
</feature>
<dbReference type="PANTHER" id="PTHR22911">
    <property type="entry name" value="ACYL-MALONYL CONDENSING ENZYME-RELATED"/>
    <property type="match status" value="1"/>
</dbReference>
<accession>A0A382GB06</accession>
<evidence type="ECO:0000313" key="3">
    <source>
        <dbReference type="EMBL" id="SVB71814.1"/>
    </source>
</evidence>
<feature type="transmembrane region" description="Helical" evidence="1">
    <location>
        <begin position="123"/>
        <end position="141"/>
    </location>
</feature>
<protein>
    <recommendedName>
        <fullName evidence="2">EamA domain-containing protein</fullName>
    </recommendedName>
</protein>
<dbReference type="PANTHER" id="PTHR22911:SF76">
    <property type="entry name" value="EAMA DOMAIN-CONTAINING PROTEIN"/>
    <property type="match status" value="1"/>
</dbReference>
<dbReference type="SUPFAM" id="SSF103481">
    <property type="entry name" value="Multidrug resistance efflux transporter EmrE"/>
    <property type="match status" value="2"/>
</dbReference>
<feature type="domain" description="EamA" evidence="2">
    <location>
        <begin position="15"/>
        <end position="138"/>
    </location>
</feature>
<dbReference type="AlphaFoldDB" id="A0A382GB06"/>
<gene>
    <name evidence="3" type="ORF">METZ01_LOCUS224668</name>
</gene>
<keyword evidence="1" id="KW-1133">Transmembrane helix</keyword>
<feature type="transmembrane region" description="Helical" evidence="1">
    <location>
        <begin position="95"/>
        <end position="116"/>
    </location>
</feature>
<keyword evidence="1" id="KW-0812">Transmembrane</keyword>
<feature type="transmembrane region" description="Helical" evidence="1">
    <location>
        <begin position="213"/>
        <end position="232"/>
    </location>
</feature>
<feature type="non-terminal residue" evidence="3">
    <location>
        <position position="279"/>
    </location>
</feature>
<sequence length="279" mass="29628">MVRLMRDRVVVGRSAAVGAVAFMAVGPSIVKKVEMAEMAFVFWRLSAAAAFYTLVLVLVGNRLRWEDLRRSMVGGLLFAVNLVFFILSMRRTSAVNAVVIASMQPVLLLAVGYRLFGERPHRSVYIGAAVAFGGVVVAMAGSGANEVATWSGDLLAVATTVLFAAYYVVSKQARAELDSTTYQLSLTVVAAVAMLPIALVAEGGLAVPSGENWVLVAAMAVLPGTGHLLTNFAHGHVTLTQMSLIQLLFTAVAPLYAWWLVGERVVGQQALGMAVVMTA</sequence>
<feature type="domain" description="EamA" evidence="2">
    <location>
        <begin position="151"/>
        <end position="278"/>
    </location>
</feature>
<dbReference type="Pfam" id="PF00892">
    <property type="entry name" value="EamA"/>
    <property type="match status" value="2"/>
</dbReference>
<dbReference type="InterPro" id="IPR037185">
    <property type="entry name" value="EmrE-like"/>
</dbReference>
<keyword evidence="1" id="KW-0472">Membrane</keyword>
<proteinExistence type="predicted"/>
<dbReference type="EMBL" id="UINC01054290">
    <property type="protein sequence ID" value="SVB71814.1"/>
    <property type="molecule type" value="Genomic_DNA"/>
</dbReference>
<feature type="transmembrane region" description="Helical" evidence="1">
    <location>
        <begin position="71"/>
        <end position="89"/>
    </location>
</feature>
<feature type="transmembrane region" description="Helical" evidence="1">
    <location>
        <begin position="244"/>
        <end position="261"/>
    </location>
</feature>
<dbReference type="GO" id="GO:0016020">
    <property type="term" value="C:membrane"/>
    <property type="evidence" value="ECO:0007669"/>
    <property type="project" value="InterPro"/>
</dbReference>
<dbReference type="InterPro" id="IPR000620">
    <property type="entry name" value="EamA_dom"/>
</dbReference>
<organism evidence="3">
    <name type="scientific">marine metagenome</name>
    <dbReference type="NCBI Taxonomy" id="408172"/>
    <lineage>
        <taxon>unclassified sequences</taxon>
        <taxon>metagenomes</taxon>
        <taxon>ecological metagenomes</taxon>
    </lineage>
</organism>
<feature type="transmembrane region" description="Helical" evidence="1">
    <location>
        <begin position="147"/>
        <end position="169"/>
    </location>
</feature>
<feature type="transmembrane region" description="Helical" evidence="1">
    <location>
        <begin position="9"/>
        <end position="29"/>
    </location>
</feature>
<name>A0A382GB06_9ZZZZ</name>
<reference evidence="3" key="1">
    <citation type="submission" date="2018-05" db="EMBL/GenBank/DDBJ databases">
        <authorList>
            <person name="Lanie J.A."/>
            <person name="Ng W.-L."/>
            <person name="Kazmierczak K.M."/>
            <person name="Andrzejewski T.M."/>
            <person name="Davidsen T.M."/>
            <person name="Wayne K.J."/>
            <person name="Tettelin H."/>
            <person name="Glass J.I."/>
            <person name="Rusch D."/>
            <person name="Podicherti R."/>
            <person name="Tsui H.-C.T."/>
            <person name="Winkler M.E."/>
        </authorList>
    </citation>
    <scope>NUCLEOTIDE SEQUENCE</scope>
</reference>
<evidence type="ECO:0000256" key="1">
    <source>
        <dbReference type="SAM" id="Phobius"/>
    </source>
</evidence>
<feature type="transmembrane region" description="Helical" evidence="1">
    <location>
        <begin position="181"/>
        <end position="201"/>
    </location>
</feature>